<dbReference type="GO" id="GO:0009244">
    <property type="term" value="P:lipopolysaccharide core region biosynthetic process"/>
    <property type="evidence" value="ECO:0007669"/>
    <property type="project" value="TreeGrafter"/>
</dbReference>
<keyword evidence="2" id="KW-0808">Transferase</keyword>
<dbReference type="PANTHER" id="PTHR30160">
    <property type="entry name" value="TETRAACYLDISACCHARIDE 4'-KINASE-RELATED"/>
    <property type="match status" value="1"/>
</dbReference>
<evidence type="ECO:0000313" key="6">
    <source>
        <dbReference type="Proteomes" id="UP000255139"/>
    </source>
</evidence>
<reference evidence="4 5" key="1">
    <citation type="journal article" date="2014" name="Genome Announc.">
        <title>Draft genome sequences of eight enterohepatic helicobacter species isolated from both laboratory and wild rodents.</title>
        <authorList>
            <person name="Sheh A."/>
            <person name="Shen Z."/>
            <person name="Fox J.G."/>
        </authorList>
    </citation>
    <scope>NUCLEOTIDE SEQUENCE [LARGE SCALE GENOMIC DNA]</scope>
    <source>
        <strain evidence="4 5">ST1</strain>
    </source>
</reference>
<dbReference type="Pfam" id="PF01075">
    <property type="entry name" value="Glyco_transf_9"/>
    <property type="match status" value="1"/>
</dbReference>
<reference evidence="3 6" key="2">
    <citation type="submission" date="2018-06" db="EMBL/GenBank/DDBJ databases">
        <authorList>
            <consortium name="Pathogen Informatics"/>
            <person name="Doyle S."/>
        </authorList>
    </citation>
    <scope>NUCLEOTIDE SEQUENCE [LARGE SCALE GENOMIC DNA]</scope>
    <source>
        <strain evidence="3 6">NCTC12714</strain>
    </source>
</reference>
<dbReference type="InterPro" id="IPR002201">
    <property type="entry name" value="Glyco_trans_9"/>
</dbReference>
<dbReference type="InterPro" id="IPR051199">
    <property type="entry name" value="LPS_LOS_Heptosyltrfase"/>
</dbReference>
<keyword evidence="6" id="KW-1185">Reference proteome</keyword>
<dbReference type="OrthoDB" id="5329369at2"/>
<dbReference type="PANTHER" id="PTHR30160:SF15">
    <property type="entry name" value="GLYCOSYLTRANSFERASE HI_0523-RELATED"/>
    <property type="match status" value="1"/>
</dbReference>
<accession>A0A099TYB3</accession>
<dbReference type="GO" id="GO:0008713">
    <property type="term" value="F:ADP-heptose-lipopolysaccharide heptosyltransferase activity"/>
    <property type="evidence" value="ECO:0007669"/>
    <property type="project" value="TreeGrafter"/>
</dbReference>
<dbReference type="Gene3D" id="3.40.50.2000">
    <property type="entry name" value="Glycogen Phosphorylase B"/>
    <property type="match status" value="1"/>
</dbReference>
<evidence type="ECO:0000256" key="2">
    <source>
        <dbReference type="ARBA" id="ARBA00022679"/>
    </source>
</evidence>
<dbReference type="Proteomes" id="UP000255139">
    <property type="component" value="Unassembled WGS sequence"/>
</dbReference>
<evidence type="ECO:0000313" key="4">
    <source>
        <dbReference type="EMBL" id="TLE00495.1"/>
    </source>
</evidence>
<evidence type="ECO:0000313" key="5">
    <source>
        <dbReference type="Proteomes" id="UP000029922"/>
    </source>
</evidence>
<name>A0A099TYB3_9HELI</name>
<dbReference type="SUPFAM" id="SSF53756">
    <property type="entry name" value="UDP-Glycosyltransferase/glycogen phosphorylase"/>
    <property type="match status" value="1"/>
</dbReference>
<dbReference type="GO" id="GO:0005829">
    <property type="term" value="C:cytosol"/>
    <property type="evidence" value="ECO:0007669"/>
    <property type="project" value="TreeGrafter"/>
</dbReference>
<dbReference type="STRING" id="216.LS73_01640"/>
<evidence type="ECO:0000256" key="1">
    <source>
        <dbReference type="ARBA" id="ARBA00022676"/>
    </source>
</evidence>
<dbReference type="EMBL" id="JRPD02000007">
    <property type="protein sequence ID" value="TLE00495.1"/>
    <property type="molecule type" value="Genomic_DNA"/>
</dbReference>
<evidence type="ECO:0000313" key="3">
    <source>
        <dbReference type="EMBL" id="STQ86470.1"/>
    </source>
</evidence>
<dbReference type="AlphaFoldDB" id="A0A099TYB3"/>
<evidence type="ECO:0008006" key="7">
    <source>
        <dbReference type="Google" id="ProtNLM"/>
    </source>
</evidence>
<keyword evidence="1" id="KW-0328">Glycosyltransferase</keyword>
<dbReference type="RefSeq" id="WP_034556960.1">
    <property type="nucleotide sequence ID" value="NZ_FZML01000020.1"/>
</dbReference>
<organism evidence="3 6">
    <name type="scientific">Helicobacter muridarum</name>
    <dbReference type="NCBI Taxonomy" id="216"/>
    <lineage>
        <taxon>Bacteria</taxon>
        <taxon>Pseudomonadati</taxon>
        <taxon>Campylobacterota</taxon>
        <taxon>Epsilonproteobacteria</taxon>
        <taxon>Campylobacterales</taxon>
        <taxon>Helicobacteraceae</taxon>
        <taxon>Helicobacter</taxon>
    </lineage>
</organism>
<gene>
    <name evidence="4" type="ORF">LS73_004755</name>
    <name evidence="3" type="ORF">NCTC12714_01277</name>
</gene>
<proteinExistence type="predicted"/>
<dbReference type="EMBL" id="UGJE01000002">
    <property type="protein sequence ID" value="STQ86470.1"/>
    <property type="molecule type" value="Genomic_DNA"/>
</dbReference>
<sequence length="350" mass="40328">MTVGLVCYKKELGSSIIYAKCLFALKNIYQCKVVIFGNSLTKELFTYCDYIDDSIDMGNIEVQEQRSIQLETINKYTCDYLIASTTTQEFIQFLMQSNAKKIICITKLYSLFSLRCKSMPLYFSKKYRNMRYEDIMLCLARKIKPSVFDKHIKELDFSKCQIHVGMESRKIIDKFLKNSISKMKCKDPTYVIMVNPFNVNNRFTIDITYWLKLIEEVARIPHCIALVVTYPQVKDNFMQELAKSNISAQNLLILHNDNHILNLVAITKRASLVISPSTGTIHIASNVLIPTLGLYAEWDTGRWGTDYGLYIFLQKPLDNMNHNAQQDVVKKSITIVKEMIAQGKIKPAKL</sequence>
<dbReference type="Proteomes" id="UP000029922">
    <property type="component" value="Unassembled WGS sequence"/>
</dbReference>
<protein>
    <recommendedName>
        <fullName evidence="7">Lipopolysaccharide heptosyltransferase family protein</fullName>
    </recommendedName>
</protein>